<comment type="similarity">
    <text evidence="1">Belongs to the protein-tyrosine phosphatase family. Non-receptor class dual specificity subfamily.</text>
</comment>
<dbReference type="Pfam" id="PF00782">
    <property type="entry name" value="DSPc"/>
    <property type="match status" value="1"/>
</dbReference>
<feature type="domain" description="Tyrosine specific protein phosphatases" evidence="7">
    <location>
        <begin position="66"/>
        <end position="132"/>
    </location>
</feature>
<evidence type="ECO:0000256" key="2">
    <source>
        <dbReference type="ARBA" id="ARBA00013064"/>
    </source>
</evidence>
<dbReference type="PIRSF" id="PIRSF000941">
    <property type="entry name" value="DUSP12"/>
    <property type="match status" value="1"/>
</dbReference>
<dbReference type="OrthoDB" id="2017893at2759"/>
<evidence type="ECO:0000313" key="8">
    <source>
        <dbReference type="EMBL" id="QDZ23370.1"/>
    </source>
</evidence>
<dbReference type="SUPFAM" id="SSF52799">
    <property type="entry name" value="(Phosphotyrosine protein) phosphatases II"/>
    <property type="match status" value="1"/>
</dbReference>
<dbReference type="PROSITE" id="PS50056">
    <property type="entry name" value="TYR_PHOSPHATASE_2"/>
    <property type="match status" value="1"/>
</dbReference>
<dbReference type="PROSITE" id="PS50054">
    <property type="entry name" value="TYR_PHOSPHATASE_DUAL"/>
    <property type="match status" value="1"/>
</dbReference>
<keyword evidence="4" id="KW-0904">Protein phosphatase</keyword>
<dbReference type="PANTHER" id="PTHR45848:SF4">
    <property type="entry name" value="DUAL SPECIFICITY PROTEIN PHOSPHATASE 12"/>
    <property type="match status" value="1"/>
</dbReference>
<reference evidence="8 9" key="1">
    <citation type="submission" date="2018-07" db="EMBL/GenBank/DDBJ databases">
        <title>The complete nuclear genome of the prasinophyte Chloropicon primus (CCMP1205).</title>
        <authorList>
            <person name="Pombert J.-F."/>
            <person name="Otis C."/>
            <person name="Turmel M."/>
            <person name="Lemieux C."/>
        </authorList>
    </citation>
    <scope>NUCLEOTIDE SEQUENCE [LARGE SCALE GENOMIC DNA]</scope>
    <source>
        <strain evidence="8 9">CCMP1205</strain>
    </source>
</reference>
<proteinExistence type="inferred from homology"/>
<dbReference type="InterPro" id="IPR000340">
    <property type="entry name" value="Dual-sp_phosphatase_cat-dom"/>
</dbReference>
<dbReference type="InterPro" id="IPR000387">
    <property type="entry name" value="Tyr_Pase_dom"/>
</dbReference>
<dbReference type="Proteomes" id="UP000316726">
    <property type="component" value="Chromosome 10"/>
</dbReference>
<evidence type="ECO:0000256" key="3">
    <source>
        <dbReference type="ARBA" id="ARBA00022801"/>
    </source>
</evidence>
<evidence type="ECO:0000259" key="6">
    <source>
        <dbReference type="PROSITE" id="PS50054"/>
    </source>
</evidence>
<evidence type="ECO:0000259" key="7">
    <source>
        <dbReference type="PROSITE" id="PS50056"/>
    </source>
</evidence>
<name>A0A5B8MVD3_9CHLO</name>
<dbReference type="InterPro" id="IPR020422">
    <property type="entry name" value="TYR_PHOSPHATASE_DUAL_dom"/>
</dbReference>
<dbReference type="STRING" id="1764295.A0A5B8MVD3"/>
<feature type="domain" description="Tyrosine-protein phosphatase" evidence="6">
    <location>
        <begin position="1"/>
        <end position="153"/>
    </location>
</feature>
<evidence type="ECO:0000256" key="5">
    <source>
        <dbReference type="PIRSR" id="PIRSR000941-50"/>
    </source>
</evidence>
<dbReference type="PANTHER" id="PTHR45848">
    <property type="entry name" value="DUAL SPECIFICITY PROTEIN PHOSPHATASE 12 FAMILY MEMBER"/>
    <property type="match status" value="1"/>
</dbReference>
<dbReference type="GO" id="GO:0008138">
    <property type="term" value="F:protein tyrosine/serine/threonine phosphatase activity"/>
    <property type="evidence" value="ECO:0007669"/>
    <property type="project" value="InterPro"/>
</dbReference>
<accession>A0A5B8MVD3</accession>
<dbReference type="GO" id="GO:0004725">
    <property type="term" value="F:protein tyrosine phosphatase activity"/>
    <property type="evidence" value="ECO:0007669"/>
    <property type="project" value="UniProtKB-EC"/>
</dbReference>
<dbReference type="AlphaFoldDB" id="A0A5B8MVD3"/>
<dbReference type="SMART" id="SM00195">
    <property type="entry name" value="DSPc"/>
    <property type="match status" value="1"/>
</dbReference>
<keyword evidence="9" id="KW-1185">Reference proteome</keyword>
<dbReference type="InterPro" id="IPR029021">
    <property type="entry name" value="Prot-tyrosine_phosphatase-like"/>
</dbReference>
<dbReference type="EC" id="3.1.3.48" evidence="2"/>
<dbReference type="InterPro" id="IPR016278">
    <property type="entry name" value="DUSP12"/>
</dbReference>
<evidence type="ECO:0000256" key="4">
    <source>
        <dbReference type="ARBA" id="ARBA00022912"/>
    </source>
</evidence>
<feature type="active site" description="Phosphocysteine intermediate" evidence="5">
    <location>
        <position position="97"/>
    </location>
</feature>
<dbReference type="EMBL" id="CP031043">
    <property type="protein sequence ID" value="QDZ23370.1"/>
    <property type="molecule type" value="Genomic_DNA"/>
</dbReference>
<organism evidence="8 9">
    <name type="scientific">Chloropicon primus</name>
    <dbReference type="NCBI Taxonomy" id="1764295"/>
    <lineage>
        <taxon>Eukaryota</taxon>
        <taxon>Viridiplantae</taxon>
        <taxon>Chlorophyta</taxon>
        <taxon>Chloropicophyceae</taxon>
        <taxon>Chloropicales</taxon>
        <taxon>Chloropicaceae</taxon>
        <taxon>Chloropicon</taxon>
    </lineage>
</organism>
<protein>
    <recommendedName>
        <fullName evidence="2">protein-tyrosine-phosphatase</fullName>
        <ecNumber evidence="2">3.1.3.48</ecNumber>
    </recommendedName>
</protein>
<gene>
    <name evidence="8" type="ORF">A3770_10p58880</name>
</gene>
<evidence type="ECO:0000256" key="1">
    <source>
        <dbReference type="ARBA" id="ARBA00008601"/>
    </source>
</evidence>
<sequence>MEVREGLWVGGWKELEDGMGEWTHVLSVDGPHVSKAKEFHPSVKRMTVNILDMPQENLLQHLTRCLGFISRALQASGKADAAPGEGESKASKVLVHCHAGQSRSVAIVAAYLMRLEGLSFEEAMDVIKQANPDANPNEGFREQLKLYEKMGCRIDVNNSLYRHHLLKQQGKRAIGQNSLESLEVGTSKLAQGVGQEAEVVASDTVDPESSDDYAILCRKCRSVLAVSSQVIPHSPPEYKAKVPRKWQAQGRTGQIEQCSSVYLEPLKWMEEVESGANEGKLNCYKCHARVGYFSWSGTQCSCSQWVTPAFQVHKSKVDIVYGETK</sequence>
<dbReference type="Gene3D" id="3.90.190.10">
    <property type="entry name" value="Protein tyrosine phosphatase superfamily"/>
    <property type="match status" value="1"/>
</dbReference>
<evidence type="ECO:0000313" key="9">
    <source>
        <dbReference type="Proteomes" id="UP000316726"/>
    </source>
</evidence>
<keyword evidence="3" id="KW-0378">Hydrolase</keyword>